<dbReference type="PRINTS" id="PR00081">
    <property type="entry name" value="GDHRDH"/>
</dbReference>
<comment type="caution">
    <text evidence="6">The sequence shown here is derived from an EMBL/GenBank/DDBJ whole genome shotgun (WGS) entry which is preliminary data.</text>
</comment>
<dbReference type="EMBL" id="JACXYZ010000001">
    <property type="protein sequence ID" value="MBD3925417.1"/>
    <property type="molecule type" value="Genomic_DNA"/>
</dbReference>
<evidence type="ECO:0000313" key="6">
    <source>
        <dbReference type="EMBL" id="MBD3925417.1"/>
    </source>
</evidence>
<keyword evidence="7" id="KW-1185">Reference proteome</keyword>
<dbReference type="Pfam" id="PF00106">
    <property type="entry name" value="adh_short"/>
    <property type="match status" value="1"/>
</dbReference>
<comment type="similarity">
    <text evidence="1 4">Belongs to the short-chain dehydrogenases/reductases (SDR) family.</text>
</comment>
<evidence type="ECO:0000256" key="3">
    <source>
        <dbReference type="ARBA" id="ARBA00023002"/>
    </source>
</evidence>
<proteinExistence type="inferred from homology"/>
<name>A0ABR8NCV9_9ACTN</name>
<sequence>MNNTPRPSSPPLRSSEQRRGDPERARVLVTGAASGLGAALVAAFRSRGDEVLATDRVDVSSVEGGIDLVLDITSDDDWATAVDTVRERWGGLDVLVNNAGVAGGGRVDRCTLEEWQWITDINLFGLVRGTKAFVPMLKEQRAGHLVNVASLAGLVHPGGMGSYNAVKAAVVAFTETCGHELASYGIRASVVCPSYFRTNLMDSMQGSDEAVGRVVSGLVERSQVTADDIAAAVLAGMDAGEDVIVPDEAARQAYFLKWADRPAYDAVMRDQAAKLDAGAEA</sequence>
<organism evidence="6 7">
    <name type="scientific">Nocardioides cavernae</name>
    <dbReference type="NCBI Taxonomy" id="1921566"/>
    <lineage>
        <taxon>Bacteria</taxon>
        <taxon>Bacillati</taxon>
        <taxon>Actinomycetota</taxon>
        <taxon>Actinomycetes</taxon>
        <taxon>Propionibacteriales</taxon>
        <taxon>Nocardioidaceae</taxon>
        <taxon>Nocardioides</taxon>
    </lineage>
</organism>
<dbReference type="PANTHER" id="PTHR43391:SF14">
    <property type="entry name" value="DEHYDROGENASE_REDUCTASE SDR FAMILY PROTEIN 7-LIKE"/>
    <property type="match status" value="1"/>
</dbReference>
<gene>
    <name evidence="6" type="ORF">IEZ26_12335</name>
</gene>
<dbReference type="InterPro" id="IPR002347">
    <property type="entry name" value="SDR_fam"/>
</dbReference>
<feature type="region of interest" description="Disordered" evidence="5">
    <location>
        <begin position="1"/>
        <end position="22"/>
    </location>
</feature>
<dbReference type="SUPFAM" id="SSF51735">
    <property type="entry name" value="NAD(P)-binding Rossmann-fold domains"/>
    <property type="match status" value="1"/>
</dbReference>
<evidence type="ECO:0000256" key="1">
    <source>
        <dbReference type="ARBA" id="ARBA00006484"/>
    </source>
</evidence>
<evidence type="ECO:0000256" key="4">
    <source>
        <dbReference type="RuleBase" id="RU000363"/>
    </source>
</evidence>
<evidence type="ECO:0000256" key="2">
    <source>
        <dbReference type="ARBA" id="ARBA00022857"/>
    </source>
</evidence>
<reference evidence="6 7" key="1">
    <citation type="submission" date="2020-09" db="EMBL/GenBank/DDBJ databases">
        <title>novel species in genus Nocardioides.</title>
        <authorList>
            <person name="Zhang G."/>
        </authorList>
    </citation>
    <scope>NUCLEOTIDE SEQUENCE [LARGE SCALE GENOMIC DNA]</scope>
    <source>
        <strain evidence="6 7">KCTC 39551</strain>
    </source>
</reference>
<dbReference type="PRINTS" id="PR00080">
    <property type="entry name" value="SDRFAMILY"/>
</dbReference>
<evidence type="ECO:0000313" key="7">
    <source>
        <dbReference type="Proteomes" id="UP000618818"/>
    </source>
</evidence>
<dbReference type="InterPro" id="IPR036291">
    <property type="entry name" value="NAD(P)-bd_dom_sf"/>
</dbReference>
<dbReference type="PANTHER" id="PTHR43391">
    <property type="entry name" value="RETINOL DEHYDROGENASE-RELATED"/>
    <property type="match status" value="1"/>
</dbReference>
<protein>
    <submittedName>
        <fullName evidence="6">SDR family NAD(P)-dependent oxidoreductase</fullName>
    </submittedName>
</protein>
<dbReference type="Gene3D" id="3.40.50.720">
    <property type="entry name" value="NAD(P)-binding Rossmann-like Domain"/>
    <property type="match status" value="1"/>
</dbReference>
<keyword evidence="3" id="KW-0560">Oxidoreductase</keyword>
<accession>A0ABR8NCV9</accession>
<evidence type="ECO:0000256" key="5">
    <source>
        <dbReference type="SAM" id="MobiDB-lite"/>
    </source>
</evidence>
<keyword evidence="2" id="KW-0521">NADP</keyword>
<dbReference type="Proteomes" id="UP000618818">
    <property type="component" value="Unassembled WGS sequence"/>
</dbReference>